<dbReference type="InterPro" id="IPR007658">
    <property type="entry name" value="DUF594"/>
</dbReference>
<feature type="transmembrane region" description="Helical" evidence="1">
    <location>
        <begin position="97"/>
        <end position="118"/>
    </location>
</feature>
<dbReference type="PANTHER" id="PTHR31325">
    <property type="entry name" value="OS01G0798800 PROTEIN-RELATED"/>
    <property type="match status" value="1"/>
</dbReference>
<keyword evidence="1" id="KW-0812">Transmembrane</keyword>
<feature type="transmembrane region" description="Helical" evidence="1">
    <location>
        <begin position="196"/>
        <end position="214"/>
    </location>
</feature>
<dbReference type="OrthoDB" id="1689146at2759"/>
<keyword evidence="1" id="KW-0472">Membrane</keyword>
<feature type="transmembrane region" description="Helical" evidence="1">
    <location>
        <begin position="220"/>
        <end position="242"/>
    </location>
</feature>
<accession>A0A8J4VEJ7</accession>
<dbReference type="EMBL" id="JRKL02004578">
    <property type="protein sequence ID" value="KAF3952270.1"/>
    <property type="molecule type" value="Genomic_DNA"/>
</dbReference>
<proteinExistence type="predicted"/>
<evidence type="ECO:0000313" key="4">
    <source>
        <dbReference type="Proteomes" id="UP000737018"/>
    </source>
</evidence>
<feature type="domain" description="DUF4220" evidence="2">
    <location>
        <begin position="133"/>
        <end position="449"/>
    </location>
</feature>
<dbReference type="Proteomes" id="UP000737018">
    <property type="component" value="Unassembled WGS sequence"/>
</dbReference>
<feature type="transmembrane region" description="Helical" evidence="1">
    <location>
        <begin position="347"/>
        <end position="368"/>
    </location>
</feature>
<keyword evidence="1" id="KW-1133">Transmembrane helix</keyword>
<dbReference type="Pfam" id="PF13968">
    <property type="entry name" value="DUF4220"/>
    <property type="match status" value="1"/>
</dbReference>
<feature type="transmembrane region" description="Helical" evidence="1">
    <location>
        <begin position="380"/>
        <end position="403"/>
    </location>
</feature>
<sequence>MRTIQEVHTCTLNKMNQQLAILVQRCCGSNQGGLPQPPTNGESRYANSSTLALSRPVSVAGAGTKLYIQSFYYLSKGEIMTLGEDDLFSWLDLWGDWNIEALVLVSLALQIFLTLFGSRRKYITGFWIRFTLWSSYLMSNIIAKVVIGKLTGLDTKYLPHRELKGLLAPLLFVQIGNPDSITAYSIEDNRLGLRQLLSLLFQVGVVIWILFRYWNSSSHFSFLFVPMFVAGVIKYGEAVWALRTALTGESGITISEIDQEENVPALFRQLPESVPGVELILKAYYRFSCLKPHLENWLYKPLYESLQWMSIDAYSAEDIFRITDSELGFMYDVLYTKAPIIYTWQGCILRIISFLSLVSALCVFAIFSNTASDKISRKDLVFTYLVLIGAIILELYQIILLPFTEWAILKMTRYHNMPMVMKCLRALGPKSSKWKRWSNSMGQFNLLSFCLHDKQLKYSRIIKFRGIDMELRKTWNRTRVEIPKKLKELIVHEMKEVDSARNSKPITHRGQWALERYGCLNNEFKWSVKRDFDKSIIIWHIATSICYHLDVQYGIANSQIEMGQLLSNYMMYVLAMRPHMFCTTTANIIFQHTYTKLMILLRTRPSLVKDEGEACRIFRMEELPKESDLDKRKETMVTSDWHVLKDSQRLALSLMNRENKWNIICSVWVEMLCYAASNCPVDYHAEQLRRGGGLITHVWLLLAHKTDKFYTSD</sequence>
<evidence type="ECO:0000259" key="2">
    <source>
        <dbReference type="Pfam" id="PF13968"/>
    </source>
</evidence>
<name>A0A8J4VEJ7_9ROSI</name>
<dbReference type="InterPro" id="IPR025315">
    <property type="entry name" value="DUF4220"/>
</dbReference>
<evidence type="ECO:0000256" key="1">
    <source>
        <dbReference type="SAM" id="Phobius"/>
    </source>
</evidence>
<keyword evidence="4" id="KW-1185">Reference proteome</keyword>
<evidence type="ECO:0000313" key="3">
    <source>
        <dbReference type="EMBL" id="KAF3952270.1"/>
    </source>
</evidence>
<comment type="caution">
    <text evidence="3">The sequence shown here is derived from an EMBL/GenBank/DDBJ whole genome shotgun (WGS) entry which is preliminary data.</text>
</comment>
<feature type="transmembrane region" description="Helical" evidence="1">
    <location>
        <begin position="130"/>
        <end position="147"/>
    </location>
</feature>
<dbReference type="AlphaFoldDB" id="A0A8J4VEJ7"/>
<dbReference type="Pfam" id="PF04578">
    <property type="entry name" value="DUF594"/>
    <property type="match status" value="1"/>
</dbReference>
<organism evidence="3 4">
    <name type="scientific">Castanea mollissima</name>
    <name type="common">Chinese chestnut</name>
    <dbReference type="NCBI Taxonomy" id="60419"/>
    <lineage>
        <taxon>Eukaryota</taxon>
        <taxon>Viridiplantae</taxon>
        <taxon>Streptophyta</taxon>
        <taxon>Embryophyta</taxon>
        <taxon>Tracheophyta</taxon>
        <taxon>Spermatophyta</taxon>
        <taxon>Magnoliopsida</taxon>
        <taxon>eudicotyledons</taxon>
        <taxon>Gunneridae</taxon>
        <taxon>Pentapetalae</taxon>
        <taxon>rosids</taxon>
        <taxon>fabids</taxon>
        <taxon>Fagales</taxon>
        <taxon>Fagaceae</taxon>
        <taxon>Castanea</taxon>
    </lineage>
</organism>
<reference evidence="3" key="1">
    <citation type="submission" date="2020-03" db="EMBL/GenBank/DDBJ databases">
        <title>Castanea mollissima Vanexum genome sequencing.</title>
        <authorList>
            <person name="Staton M."/>
        </authorList>
    </citation>
    <scope>NUCLEOTIDE SEQUENCE</scope>
    <source>
        <tissue evidence="3">Leaf</tissue>
    </source>
</reference>
<gene>
    <name evidence="3" type="ORF">CMV_022156</name>
</gene>
<protein>
    <recommendedName>
        <fullName evidence="2">DUF4220 domain-containing protein</fullName>
    </recommendedName>
</protein>